<dbReference type="InterPro" id="IPR035466">
    <property type="entry name" value="GlmS/AgaS_SIS"/>
</dbReference>
<accession>A0A178M870</accession>
<keyword evidence="14" id="KW-1185">Reference proteome</keyword>
<dbReference type="Gene3D" id="3.40.50.10490">
    <property type="entry name" value="Glucose-6-phosphate isomerase like protein, domain 1"/>
    <property type="match status" value="2"/>
</dbReference>
<proteinExistence type="inferred from homology"/>
<reference evidence="13 14" key="1">
    <citation type="submission" date="2016-04" db="EMBL/GenBank/DDBJ databases">
        <title>Chloroflexus islandicus sp. nov., a thermophilic filamentous anoxygenic phototrophic bacterium from geyser Strokkur (Iceland).</title>
        <authorList>
            <person name="Gaisin V.A."/>
            <person name="Kalashnikov A.M."/>
            <person name="Sukhacheva M.V."/>
            <person name="Grouzdev D.S."/>
            <person name="Ivanov T.M."/>
            <person name="Kuznetsov B."/>
            <person name="Gorlenko V.M."/>
        </authorList>
    </citation>
    <scope>NUCLEOTIDE SEQUENCE [LARGE SCALE GENOMIC DNA]</scope>
    <source>
        <strain evidence="14">isl-2</strain>
    </source>
</reference>
<dbReference type="InterPro" id="IPR047084">
    <property type="entry name" value="GFAT_N"/>
</dbReference>
<organism evidence="13 14">
    <name type="scientific">Chloroflexus islandicus</name>
    <dbReference type="NCBI Taxonomy" id="1707952"/>
    <lineage>
        <taxon>Bacteria</taxon>
        <taxon>Bacillati</taxon>
        <taxon>Chloroflexota</taxon>
        <taxon>Chloroflexia</taxon>
        <taxon>Chloroflexales</taxon>
        <taxon>Chloroflexineae</taxon>
        <taxon>Chloroflexaceae</taxon>
        <taxon>Chloroflexus</taxon>
    </lineage>
</organism>
<dbReference type="HAMAP" id="MF_00164">
    <property type="entry name" value="GlmS"/>
    <property type="match status" value="1"/>
</dbReference>
<dbReference type="InterPro" id="IPR017932">
    <property type="entry name" value="GATase_2_dom"/>
</dbReference>
<comment type="subunit">
    <text evidence="10">Homodimer.</text>
</comment>
<dbReference type="SUPFAM" id="SSF53697">
    <property type="entry name" value="SIS domain"/>
    <property type="match status" value="1"/>
</dbReference>
<evidence type="ECO:0000256" key="9">
    <source>
        <dbReference type="ARBA" id="ARBA00022962"/>
    </source>
</evidence>
<dbReference type="FunFam" id="3.60.20.10:FF:000006">
    <property type="entry name" value="Glutamine--fructose-6-phosphate aminotransferase [isomerizing]"/>
    <property type="match status" value="1"/>
</dbReference>
<gene>
    <name evidence="10" type="primary">glmS</name>
    <name evidence="13" type="ORF">A6A03_02160</name>
</gene>
<dbReference type="OrthoDB" id="106547at2"/>
<dbReference type="EC" id="2.6.1.16" evidence="3 10"/>
<evidence type="ECO:0000256" key="7">
    <source>
        <dbReference type="ARBA" id="ARBA00022679"/>
    </source>
</evidence>
<dbReference type="FunFam" id="3.40.50.10490:FF:000001">
    <property type="entry name" value="Glutamine--fructose-6-phosphate aminotransferase [isomerizing]"/>
    <property type="match status" value="1"/>
</dbReference>
<comment type="catalytic activity">
    <reaction evidence="1 10">
        <text>D-fructose 6-phosphate + L-glutamine = D-glucosamine 6-phosphate + L-glutamate</text>
        <dbReference type="Rhea" id="RHEA:13237"/>
        <dbReference type="ChEBI" id="CHEBI:29985"/>
        <dbReference type="ChEBI" id="CHEBI:58359"/>
        <dbReference type="ChEBI" id="CHEBI:58725"/>
        <dbReference type="ChEBI" id="CHEBI:61527"/>
        <dbReference type="EC" id="2.6.1.16"/>
    </reaction>
</comment>
<dbReference type="GO" id="GO:0005829">
    <property type="term" value="C:cytosol"/>
    <property type="evidence" value="ECO:0007669"/>
    <property type="project" value="TreeGrafter"/>
</dbReference>
<keyword evidence="8" id="KW-0677">Repeat</keyword>
<evidence type="ECO:0000256" key="2">
    <source>
        <dbReference type="ARBA" id="ARBA00004496"/>
    </source>
</evidence>
<dbReference type="GO" id="GO:0006047">
    <property type="term" value="P:UDP-N-acetylglucosamine metabolic process"/>
    <property type="evidence" value="ECO:0007669"/>
    <property type="project" value="TreeGrafter"/>
</dbReference>
<keyword evidence="6 10" id="KW-0032">Aminotransferase</keyword>
<feature type="domain" description="Glutamine amidotransferase type-2" evidence="11">
    <location>
        <begin position="2"/>
        <end position="222"/>
    </location>
</feature>
<dbReference type="FunFam" id="3.40.50.10490:FF:000002">
    <property type="entry name" value="Glutamine--fructose-6-phosphate aminotransferase [isomerizing]"/>
    <property type="match status" value="1"/>
</dbReference>
<dbReference type="Pfam" id="PF13522">
    <property type="entry name" value="GATase_6"/>
    <property type="match status" value="1"/>
</dbReference>
<dbReference type="PANTHER" id="PTHR10937:SF0">
    <property type="entry name" value="GLUTAMINE--FRUCTOSE-6-PHOSPHATE TRANSAMINASE (ISOMERIZING)"/>
    <property type="match status" value="1"/>
</dbReference>
<dbReference type="InterPro" id="IPR001347">
    <property type="entry name" value="SIS_dom"/>
</dbReference>
<dbReference type="PANTHER" id="PTHR10937">
    <property type="entry name" value="GLUCOSAMINE--FRUCTOSE-6-PHOSPHATE AMINOTRANSFERASE, ISOMERIZING"/>
    <property type="match status" value="1"/>
</dbReference>
<feature type="active site" description="Nucleophile; for GATase activity" evidence="10">
    <location>
        <position position="2"/>
    </location>
</feature>
<feature type="domain" description="SIS" evidence="12">
    <location>
        <begin position="469"/>
        <end position="610"/>
    </location>
</feature>
<dbReference type="GO" id="GO:0006487">
    <property type="term" value="P:protein N-linked glycosylation"/>
    <property type="evidence" value="ECO:0007669"/>
    <property type="project" value="TreeGrafter"/>
</dbReference>
<evidence type="ECO:0000256" key="5">
    <source>
        <dbReference type="ARBA" id="ARBA00022490"/>
    </source>
</evidence>
<dbReference type="InterPro" id="IPR029055">
    <property type="entry name" value="Ntn_hydrolases_N"/>
</dbReference>
<dbReference type="NCBIfam" id="TIGR01135">
    <property type="entry name" value="glmS"/>
    <property type="match status" value="1"/>
</dbReference>
<dbReference type="InterPro" id="IPR046348">
    <property type="entry name" value="SIS_dom_sf"/>
</dbReference>
<feature type="domain" description="SIS" evidence="12">
    <location>
        <begin position="291"/>
        <end position="435"/>
    </location>
</feature>
<feature type="initiator methionine" description="Removed" evidence="10">
    <location>
        <position position="1"/>
    </location>
</feature>
<dbReference type="Proteomes" id="UP000078287">
    <property type="component" value="Unassembled WGS sequence"/>
</dbReference>
<keyword evidence="7 10" id="KW-0808">Transferase</keyword>
<evidence type="ECO:0000256" key="6">
    <source>
        <dbReference type="ARBA" id="ARBA00022576"/>
    </source>
</evidence>
<evidence type="ECO:0000256" key="4">
    <source>
        <dbReference type="ARBA" id="ARBA00016090"/>
    </source>
</evidence>
<dbReference type="InterPro" id="IPR005855">
    <property type="entry name" value="GFAT"/>
</dbReference>
<dbReference type="GO" id="GO:0006002">
    <property type="term" value="P:fructose 6-phosphate metabolic process"/>
    <property type="evidence" value="ECO:0007669"/>
    <property type="project" value="TreeGrafter"/>
</dbReference>
<evidence type="ECO:0000313" key="14">
    <source>
        <dbReference type="Proteomes" id="UP000078287"/>
    </source>
</evidence>
<evidence type="ECO:0000256" key="1">
    <source>
        <dbReference type="ARBA" id="ARBA00001031"/>
    </source>
</evidence>
<dbReference type="AlphaFoldDB" id="A0A178M870"/>
<keyword evidence="9" id="KW-0315">Glutamine amidotransferase</keyword>
<dbReference type="STRING" id="1707952.A6A03_02160"/>
<dbReference type="CDD" id="cd00714">
    <property type="entry name" value="GFAT"/>
    <property type="match status" value="1"/>
</dbReference>
<dbReference type="PROSITE" id="PS51278">
    <property type="entry name" value="GATASE_TYPE_2"/>
    <property type="match status" value="1"/>
</dbReference>
<evidence type="ECO:0000256" key="10">
    <source>
        <dbReference type="HAMAP-Rule" id="MF_00164"/>
    </source>
</evidence>
<evidence type="ECO:0000259" key="12">
    <source>
        <dbReference type="PROSITE" id="PS51464"/>
    </source>
</evidence>
<evidence type="ECO:0000256" key="3">
    <source>
        <dbReference type="ARBA" id="ARBA00012916"/>
    </source>
</evidence>
<protein>
    <recommendedName>
        <fullName evidence="4 10">Glutamine--fructose-6-phosphate aminotransferase [isomerizing]</fullName>
        <ecNumber evidence="3 10">2.6.1.16</ecNumber>
    </recommendedName>
    <alternativeName>
        <fullName evidence="10">D-fructose-6-phosphate amidotransferase</fullName>
    </alternativeName>
    <alternativeName>
        <fullName evidence="10">GFAT</fullName>
    </alternativeName>
    <alternativeName>
        <fullName evidence="10">Glucosamine-6-phosphate synthase</fullName>
    </alternativeName>
    <alternativeName>
        <fullName evidence="10">Hexosephosphate aminotransferase</fullName>
    </alternativeName>
    <alternativeName>
        <fullName evidence="10">L-glutamine--D-fructose-6-phosphate amidotransferase</fullName>
    </alternativeName>
</protein>
<evidence type="ECO:0000259" key="11">
    <source>
        <dbReference type="PROSITE" id="PS51278"/>
    </source>
</evidence>
<keyword evidence="5 10" id="KW-0963">Cytoplasm</keyword>
<dbReference type="GO" id="GO:0097367">
    <property type="term" value="F:carbohydrate derivative binding"/>
    <property type="evidence" value="ECO:0007669"/>
    <property type="project" value="InterPro"/>
</dbReference>
<dbReference type="Pfam" id="PF01380">
    <property type="entry name" value="SIS"/>
    <property type="match status" value="2"/>
</dbReference>
<dbReference type="GO" id="GO:0046349">
    <property type="term" value="P:amino sugar biosynthetic process"/>
    <property type="evidence" value="ECO:0007669"/>
    <property type="project" value="UniProtKB-ARBA"/>
</dbReference>
<comment type="subcellular location">
    <subcellularLocation>
        <location evidence="2 10">Cytoplasm</location>
    </subcellularLocation>
</comment>
<dbReference type="GO" id="GO:0005975">
    <property type="term" value="P:carbohydrate metabolic process"/>
    <property type="evidence" value="ECO:0007669"/>
    <property type="project" value="UniProtKB-UniRule"/>
</dbReference>
<sequence length="620" mass="67724">MCGIVGYIGPREATTVVINGLQRLEYRGYDSAGIAIYDPDLGLQLRRSVGKLSNLQQRLAAEPTRGQIGIGHTRWATHGGVTEFNAHPHRDDSGAIVVIQNGIVENYLSLKGRLLELGYQFESQTDTEVIAKLIGHYYRDSRDLVTAVRQTLSELRGGNAIVAFSIHEPDTLVAARLGNAGGVAIGLGEDEQFIASDIPAILDYTRTLIFLEDRDVAVVRRHSVTITRLDGAPVERPTHTIAWDPVAAAKGDYRHFMQKEIAEQPRALMDALRGRIDQERGRIELEDLRLSDDDLRRVRRIYATACGTAWHAALVAKFLIENLAGVRVEVDYASEFRYRGPILQSDGERDALLLAFTQSGETVDTLAAMEEARAQGAPSVAIVNAIGSQAARVADGGPLYLHAGPEIGVASTKAFTSMLVVAYLFALRLAQARGTLTPAQIREHIQALIELPGKAAQTIELATPICIELAERYHRAGNALFLGRQINYPIALEGALKLKEISYIHAEGYPAGEMKHGPIALIDENMPVICIAPRDHIYEKMISNVEQVRARHGQVIAIGHAGDTLLAEKANHMIGVPATLPLLQPVLNVIPLQIFAYHVAVLRGCDVDQPRNLAKSVTVE</sequence>
<feature type="active site" description="For Fru-6P isomerization activity" evidence="10">
    <location>
        <position position="615"/>
    </location>
</feature>
<dbReference type="RefSeq" id="WP_066788227.1">
    <property type="nucleotide sequence ID" value="NZ_LWQS01000060.1"/>
</dbReference>
<dbReference type="SUPFAM" id="SSF56235">
    <property type="entry name" value="N-terminal nucleophile aminohydrolases (Ntn hydrolases)"/>
    <property type="match status" value="1"/>
</dbReference>
<dbReference type="CDD" id="cd05009">
    <property type="entry name" value="SIS_GlmS_GlmD_2"/>
    <property type="match status" value="1"/>
</dbReference>
<dbReference type="Gene3D" id="3.60.20.10">
    <property type="entry name" value="Glutamine Phosphoribosylpyrophosphate, subunit 1, domain 1"/>
    <property type="match status" value="1"/>
</dbReference>
<dbReference type="InterPro" id="IPR035490">
    <property type="entry name" value="GlmS/FrlB_SIS"/>
</dbReference>
<dbReference type="EMBL" id="LWQS01000060">
    <property type="protein sequence ID" value="OAN44981.1"/>
    <property type="molecule type" value="Genomic_DNA"/>
</dbReference>
<dbReference type="CDD" id="cd05008">
    <property type="entry name" value="SIS_GlmS_GlmD_1"/>
    <property type="match status" value="1"/>
</dbReference>
<evidence type="ECO:0000256" key="8">
    <source>
        <dbReference type="ARBA" id="ARBA00022737"/>
    </source>
</evidence>
<dbReference type="NCBIfam" id="NF001484">
    <property type="entry name" value="PRK00331.1"/>
    <property type="match status" value="1"/>
</dbReference>
<dbReference type="GO" id="GO:0004360">
    <property type="term" value="F:glutamine-fructose-6-phosphate transaminase (isomerizing) activity"/>
    <property type="evidence" value="ECO:0007669"/>
    <property type="project" value="UniProtKB-UniRule"/>
</dbReference>
<comment type="function">
    <text evidence="10">Catalyzes the first step in hexosamine metabolism, converting fructose-6P into glucosamine-6P using glutamine as a nitrogen source.</text>
</comment>
<dbReference type="PROSITE" id="PS51464">
    <property type="entry name" value="SIS"/>
    <property type="match status" value="2"/>
</dbReference>
<comment type="caution">
    <text evidence="13">The sequence shown here is derived from an EMBL/GenBank/DDBJ whole genome shotgun (WGS) entry which is preliminary data.</text>
</comment>
<name>A0A178M870_9CHLR</name>
<evidence type="ECO:0000313" key="13">
    <source>
        <dbReference type="EMBL" id="OAN44981.1"/>
    </source>
</evidence>